<name>A0A2N2F3W4_9BACT</name>
<dbReference type="AlphaFoldDB" id="A0A2N2F3W4"/>
<accession>A0A2N2F3W4</accession>
<dbReference type="EMBL" id="PHAO01000001">
    <property type="protein sequence ID" value="PKN02843.1"/>
    <property type="molecule type" value="Genomic_DNA"/>
</dbReference>
<reference evidence="1 2" key="1">
    <citation type="journal article" date="2017" name="ISME J.">
        <title>Potential for microbial H2 and metal transformations associated with novel bacteria and archaea in deep terrestrial subsurface sediments.</title>
        <authorList>
            <person name="Hernsdorf A.W."/>
            <person name="Amano Y."/>
            <person name="Miyakawa K."/>
            <person name="Ise K."/>
            <person name="Suzuki Y."/>
            <person name="Anantharaman K."/>
            <person name="Probst A."/>
            <person name="Burstein D."/>
            <person name="Thomas B.C."/>
            <person name="Banfield J.F."/>
        </authorList>
    </citation>
    <scope>NUCLEOTIDE SEQUENCE [LARGE SCALE GENOMIC DNA]</scope>
    <source>
        <strain evidence="1">HGW-Dojkabacteria-1</strain>
    </source>
</reference>
<protein>
    <submittedName>
        <fullName evidence="1">Uncharacterized protein</fullName>
    </submittedName>
</protein>
<sequence length="128" mass="15040">MPEIRETGQYQIAYERLLQELHKYNISETEFDDYIYLLLDEVKNKVNDAGKIPEYSYTLYVNLPMIYEYSGSNYIELLCGFNPIPEYVDDMTIEGSIMIPKNASARMNLTNGEYDVVISWHEIFLENN</sequence>
<evidence type="ECO:0000313" key="2">
    <source>
        <dbReference type="Proteomes" id="UP000233417"/>
    </source>
</evidence>
<evidence type="ECO:0000313" key="1">
    <source>
        <dbReference type="EMBL" id="PKN02843.1"/>
    </source>
</evidence>
<organism evidence="1 2">
    <name type="scientific">Candidatus Dojkabacteria bacterium HGW-Dojkabacteria-1</name>
    <dbReference type="NCBI Taxonomy" id="2013761"/>
    <lineage>
        <taxon>Bacteria</taxon>
        <taxon>Candidatus Dojkabacteria</taxon>
    </lineage>
</organism>
<proteinExistence type="predicted"/>
<dbReference type="Proteomes" id="UP000233417">
    <property type="component" value="Unassembled WGS sequence"/>
</dbReference>
<comment type="caution">
    <text evidence="1">The sequence shown here is derived from an EMBL/GenBank/DDBJ whole genome shotgun (WGS) entry which is preliminary data.</text>
</comment>
<gene>
    <name evidence="1" type="ORF">CVU76_02345</name>
</gene>